<dbReference type="STRING" id="77044.A0A1W2TAF2"/>
<dbReference type="PRINTS" id="PR00420">
    <property type="entry name" value="RNGMNOXGNASE"/>
</dbReference>
<dbReference type="Pfam" id="PF01266">
    <property type="entry name" value="DAO"/>
    <property type="match status" value="1"/>
</dbReference>
<reference evidence="7" key="1">
    <citation type="submission" date="2016-03" db="EMBL/GenBank/DDBJ databases">
        <title>Draft genome sequence of Rosellinia necatrix.</title>
        <authorList>
            <person name="Kanematsu S."/>
        </authorList>
    </citation>
    <scope>NUCLEOTIDE SEQUENCE [LARGE SCALE GENOMIC DNA]</scope>
    <source>
        <strain evidence="7">W97</strain>
    </source>
</reference>
<dbReference type="GO" id="GO:0050660">
    <property type="term" value="F:flavin adenine dinucleotide binding"/>
    <property type="evidence" value="ECO:0007669"/>
    <property type="project" value="InterPro"/>
</dbReference>
<dbReference type="GO" id="GO:0008115">
    <property type="term" value="F:sarcosine oxidase activity"/>
    <property type="evidence" value="ECO:0007669"/>
    <property type="project" value="TreeGrafter"/>
</dbReference>
<protein>
    <submittedName>
        <fullName evidence="7">Putative FAD dependent oxidoreductase</fullName>
    </submittedName>
</protein>
<feature type="domain" description="FAD dependent oxidoreductase" evidence="6">
    <location>
        <begin position="10"/>
        <end position="399"/>
    </location>
</feature>
<evidence type="ECO:0000256" key="5">
    <source>
        <dbReference type="ARBA" id="ARBA00023002"/>
    </source>
</evidence>
<evidence type="ECO:0000259" key="6">
    <source>
        <dbReference type="Pfam" id="PF01266"/>
    </source>
</evidence>
<evidence type="ECO:0000256" key="4">
    <source>
        <dbReference type="ARBA" id="ARBA00022827"/>
    </source>
</evidence>
<sequence length="454" mass="48582">MTPPSKSDPIIIVGAGAFGLSTALHLAQAGYRDVTVFDKGAEIPSPFSAANDLNKILRAEYEDEFYTNLAVEALKAWKTPLFAPHYHQTGFLHCVSGEAPQKAIDTLDRFRAAAERHPEVSQHVVPIDGREDVVRAAWQLQDGPLPGWKGYLNRFDGYAHSSNALKAVHVACVALGVRFLLGEAGDVAEIVYEPATAATAMQDPQKKKGERRATGVRNRRGATYHADTVVVAVGAAAAGLVPSLGTQIVAKSWSVAHVQLTGEEASALRGIPVTYARDLGFLFEPEPGSGLLKVCPMGGGYVNTDARTGVSAPPTTTTESRLGFMPAADEARARRLLAQTFPALAARPFVGAALCWFADADGSDFVVDFVPGAPNVLLLSGDSGHGFKMFPLVGGWARDLLEHPAQRQENPLWRWKEPATATSAAASWGADVSWRLGSAEEFRDIRPSPPKAKL</sequence>
<dbReference type="InterPro" id="IPR045170">
    <property type="entry name" value="MTOX"/>
</dbReference>
<accession>A0A1W2TAF2</accession>
<keyword evidence="5" id="KW-0560">Oxidoreductase</keyword>
<evidence type="ECO:0000256" key="2">
    <source>
        <dbReference type="ARBA" id="ARBA00010989"/>
    </source>
</evidence>
<organism evidence="7">
    <name type="scientific">Rosellinia necatrix</name>
    <name type="common">White root-rot fungus</name>
    <dbReference type="NCBI Taxonomy" id="77044"/>
    <lineage>
        <taxon>Eukaryota</taxon>
        <taxon>Fungi</taxon>
        <taxon>Dikarya</taxon>
        <taxon>Ascomycota</taxon>
        <taxon>Pezizomycotina</taxon>
        <taxon>Sordariomycetes</taxon>
        <taxon>Xylariomycetidae</taxon>
        <taxon>Xylariales</taxon>
        <taxon>Xylariaceae</taxon>
        <taxon>Rosellinia</taxon>
    </lineage>
</organism>
<dbReference type="OrthoDB" id="2219495at2759"/>
<comment type="cofactor">
    <cofactor evidence="1">
        <name>FAD</name>
        <dbReference type="ChEBI" id="CHEBI:57692"/>
    </cofactor>
</comment>
<dbReference type="InterPro" id="IPR036188">
    <property type="entry name" value="FAD/NAD-bd_sf"/>
</dbReference>
<keyword evidence="3" id="KW-0285">Flavoprotein</keyword>
<evidence type="ECO:0000256" key="1">
    <source>
        <dbReference type="ARBA" id="ARBA00001974"/>
    </source>
</evidence>
<gene>
    <name evidence="7" type="ORF">SAMD00023353_5100010</name>
</gene>
<dbReference type="PANTHER" id="PTHR10961">
    <property type="entry name" value="PEROXISOMAL SARCOSINE OXIDASE"/>
    <property type="match status" value="1"/>
</dbReference>
<dbReference type="GO" id="GO:0051698">
    <property type="term" value="F:saccharopine oxidase activity"/>
    <property type="evidence" value="ECO:0007669"/>
    <property type="project" value="TreeGrafter"/>
</dbReference>
<dbReference type="PANTHER" id="PTHR10961:SF26">
    <property type="entry name" value="L-SACCHAROPINE OXIDASE"/>
    <property type="match status" value="1"/>
</dbReference>
<dbReference type="InterPro" id="IPR006076">
    <property type="entry name" value="FAD-dep_OxRdtase"/>
</dbReference>
<name>A0A1W2TAF2_ROSNE</name>
<evidence type="ECO:0000256" key="3">
    <source>
        <dbReference type="ARBA" id="ARBA00022630"/>
    </source>
</evidence>
<evidence type="ECO:0000313" key="7">
    <source>
        <dbReference type="EMBL" id="GAP82339.1"/>
    </source>
</evidence>
<keyword evidence="8" id="KW-1185">Reference proteome</keyword>
<dbReference type="SUPFAM" id="SSF51905">
    <property type="entry name" value="FAD/NAD(P)-binding domain"/>
    <property type="match status" value="1"/>
</dbReference>
<dbReference type="Proteomes" id="UP000054516">
    <property type="component" value="Unassembled WGS sequence"/>
</dbReference>
<dbReference type="EMBL" id="DF977496">
    <property type="protein sequence ID" value="GAP82339.1"/>
    <property type="molecule type" value="Genomic_DNA"/>
</dbReference>
<proteinExistence type="inferred from homology"/>
<dbReference type="Gene3D" id="3.30.9.10">
    <property type="entry name" value="D-Amino Acid Oxidase, subunit A, domain 2"/>
    <property type="match status" value="1"/>
</dbReference>
<dbReference type="Gene3D" id="3.50.50.60">
    <property type="entry name" value="FAD/NAD(P)-binding domain"/>
    <property type="match status" value="1"/>
</dbReference>
<evidence type="ECO:0000313" key="8">
    <source>
        <dbReference type="Proteomes" id="UP000054516"/>
    </source>
</evidence>
<keyword evidence="4" id="KW-0274">FAD</keyword>
<dbReference type="AlphaFoldDB" id="A0A1W2TAF2"/>
<dbReference type="OMA" id="CWQLDGP"/>
<comment type="similarity">
    <text evidence="2">Belongs to the MSOX/MTOX family.</text>
</comment>